<name>A0A8S5R1J9_9CAUD</name>
<dbReference type="Pfam" id="PF19821">
    <property type="entry name" value="Phage_capsid_2"/>
    <property type="match status" value="1"/>
</dbReference>
<accession>A0A8S5R1J9</accession>
<organism evidence="1">
    <name type="scientific">Podoviridae sp. ctYFd1</name>
    <dbReference type="NCBI Taxonomy" id="2826560"/>
    <lineage>
        <taxon>Viruses</taxon>
        <taxon>Duplodnaviria</taxon>
        <taxon>Heunggongvirae</taxon>
        <taxon>Uroviricota</taxon>
        <taxon>Caudoviricetes</taxon>
    </lineage>
</organism>
<dbReference type="EMBL" id="BK015790">
    <property type="protein sequence ID" value="DAE24961.1"/>
    <property type="molecule type" value="Genomic_DNA"/>
</dbReference>
<reference evidence="1" key="1">
    <citation type="journal article" date="2021" name="Proc. Natl. Acad. Sci. U.S.A.">
        <title>A Catalog of Tens of Thousands of Viruses from Human Metagenomes Reveals Hidden Associations with Chronic Diseases.</title>
        <authorList>
            <person name="Tisza M.J."/>
            <person name="Buck C.B."/>
        </authorList>
    </citation>
    <scope>NUCLEOTIDE SEQUENCE</scope>
    <source>
        <strain evidence="1">CtYFd1</strain>
    </source>
</reference>
<protein>
    <submittedName>
        <fullName evidence="1">Major capsid protein</fullName>
    </submittedName>
</protein>
<evidence type="ECO:0000313" key="1">
    <source>
        <dbReference type="EMBL" id="DAE24961.1"/>
    </source>
</evidence>
<dbReference type="InterPro" id="IPR045565">
    <property type="entry name" value="Phage_capsid_2"/>
</dbReference>
<sequence length="328" mass="35875">MRQRQPHCADLGRETDTPQAIFSGVIIMSFDANKNMITAAFVTQFHDSFEIAAQQKDSRLQAAVHDRGSITGASFTINDMGTIEMTQITTRFGDTVWDVPEAGTRNALMADYGVFVPVEKRDLRKLIADPQGPYLQLTLSAANRKKDDVIYRALLDAVLRKTENNGAYASVTLPASQKIVAGGTGMTKAKLIAAKAMFRRNECDEQNGEELYITYNADMLTQILSDTTLTSADFMAVKMLQEGAVAGNWLGFKWLAYEKLDSATAESVTTKTAAAWCKSAVHFGTGAEYNVDIGPRRDKNNTIQISVDASYGAGRANEKKVVAIDFIA</sequence>
<proteinExistence type="predicted"/>